<reference evidence="3 4" key="1">
    <citation type="submission" date="2015-10" db="EMBL/GenBank/DDBJ databases">
        <title>Candidatus Desulfofervidus auxilii, a hydrogenotrophic sulfate-reducing bacterium involved in the thermophilic anaerobic oxidation of methane.</title>
        <authorList>
            <person name="Krukenberg V."/>
            <person name="Richter M."/>
            <person name="Wegener G."/>
        </authorList>
    </citation>
    <scope>NUCLEOTIDE SEQUENCE [LARGE SCALE GENOMIC DNA]</scope>
    <source>
        <strain evidence="3 4">HS1</strain>
    </source>
</reference>
<dbReference type="Pfam" id="PF02350">
    <property type="entry name" value="Epimerase_2"/>
    <property type="match status" value="2"/>
</dbReference>
<dbReference type="Gene3D" id="3.40.50.2000">
    <property type="entry name" value="Glycogen Phosphorylase B"/>
    <property type="match status" value="2"/>
</dbReference>
<dbReference type="AlphaFoldDB" id="A0A7U4QIY7"/>
<accession>A0A7U4QIY7</accession>
<sequence length="428" mass="48410">MKVAPIIRAIEKYNESYYQSPITNHYSLNPIHHILAHTGQHYDNHMSDAFFKDLGLPKPDIYLGIGSASHAVQTAEIMKRFEQILLKEKPNIVIVVGDVNSTLACALVASKIEYPTSNLQLVTCNLKQRKPLIAHVEAGLRSFDRSMPEEINRILTDHISDFLFVTEPSGIENLKNEGFKNFLDCQSLTTNHQSPITNYQLPLVAYVGNTMIDTLLKHRQKAQKSDILYRLGLIKDFSTDNGQPTTDYCVLTLHRPSNVDNKETFLNIIEALKEISKHIPIIFPAHPRTQTRIKQFRLEQYFKRFSTSNLQLATCNSGIYCIEPLGYLDFLCLMSNAKIVLTDSGGIQEETTILGIPCVTIRKNTERPITVKMGTNIIAGTKKENIVNATFSQLNKRNNATNPIPLWDGQAAKRIVKILVENYQHSYV</sequence>
<protein>
    <submittedName>
        <fullName evidence="3">UDP-N-acetylglucosamine 2-epimerase</fullName>
        <ecNumber evidence="3">5.1.3.14</ecNumber>
    </submittedName>
</protein>
<name>A0A7U4QIY7_DESA2</name>
<evidence type="ECO:0000256" key="1">
    <source>
        <dbReference type="RuleBase" id="RU003513"/>
    </source>
</evidence>
<dbReference type="InterPro" id="IPR029767">
    <property type="entry name" value="WecB-like"/>
</dbReference>
<dbReference type="InterPro" id="IPR003331">
    <property type="entry name" value="UDP_GlcNAc_Epimerase_2_dom"/>
</dbReference>
<dbReference type="GO" id="GO:0008761">
    <property type="term" value="F:UDP-N-acetylglucosamine 2-epimerase activity"/>
    <property type="evidence" value="ECO:0007669"/>
    <property type="project" value="UniProtKB-EC"/>
</dbReference>
<dbReference type="EC" id="5.1.3.14" evidence="3"/>
<gene>
    <name evidence="3" type="ORF">HS1_000398</name>
</gene>
<dbReference type="PANTHER" id="PTHR43174:SF1">
    <property type="entry name" value="UDP-N-ACETYLGLUCOSAMINE 2-EPIMERASE"/>
    <property type="match status" value="1"/>
</dbReference>
<dbReference type="PANTHER" id="PTHR43174">
    <property type="entry name" value="UDP-N-ACETYLGLUCOSAMINE 2-EPIMERASE"/>
    <property type="match status" value="1"/>
</dbReference>
<keyword evidence="1 3" id="KW-0413">Isomerase</keyword>
<feature type="domain" description="UDP-N-acetylglucosamine 2-epimerase" evidence="2">
    <location>
        <begin position="132"/>
        <end position="419"/>
    </location>
</feature>
<dbReference type="SUPFAM" id="SSF53756">
    <property type="entry name" value="UDP-Glycosyltransferase/glycogen phosphorylase"/>
    <property type="match status" value="1"/>
</dbReference>
<organism evidence="3 4">
    <name type="scientific">Desulfofervidus auxilii</name>
    <dbReference type="NCBI Taxonomy" id="1621989"/>
    <lineage>
        <taxon>Bacteria</taxon>
        <taxon>Pseudomonadati</taxon>
        <taxon>Thermodesulfobacteriota</taxon>
        <taxon>Candidatus Desulfofervidia</taxon>
        <taxon>Candidatus Desulfofervidales</taxon>
        <taxon>Candidatus Desulfofervidaceae</taxon>
        <taxon>Candidatus Desulfofervidus</taxon>
    </lineage>
</organism>
<dbReference type="KEGG" id="daw:HS1_000398"/>
<evidence type="ECO:0000313" key="4">
    <source>
        <dbReference type="Proteomes" id="UP000070560"/>
    </source>
</evidence>
<dbReference type="EMBL" id="CP013015">
    <property type="protein sequence ID" value="AMM40204.1"/>
    <property type="molecule type" value="Genomic_DNA"/>
</dbReference>
<dbReference type="CDD" id="cd03786">
    <property type="entry name" value="GTB_UDP-GlcNAc_2-Epimerase"/>
    <property type="match status" value="1"/>
</dbReference>
<proteinExistence type="inferred from homology"/>
<evidence type="ECO:0000313" key="3">
    <source>
        <dbReference type="EMBL" id="AMM40204.1"/>
    </source>
</evidence>
<dbReference type="Proteomes" id="UP000070560">
    <property type="component" value="Chromosome"/>
</dbReference>
<evidence type="ECO:0000259" key="2">
    <source>
        <dbReference type="Pfam" id="PF02350"/>
    </source>
</evidence>
<comment type="similarity">
    <text evidence="1">Belongs to the UDP-N-acetylglucosamine 2-epimerase family.</text>
</comment>
<keyword evidence="4" id="KW-1185">Reference proteome</keyword>
<feature type="domain" description="UDP-N-acetylglucosamine 2-epimerase" evidence="2">
    <location>
        <begin position="31"/>
        <end position="116"/>
    </location>
</feature>